<comment type="caution">
    <text evidence="2">The sequence shown here is derived from an EMBL/GenBank/DDBJ whole genome shotgun (WGS) entry which is preliminary data.</text>
</comment>
<evidence type="ECO:0000256" key="1">
    <source>
        <dbReference type="SAM" id="MobiDB-lite"/>
    </source>
</evidence>
<evidence type="ECO:0000313" key="2">
    <source>
        <dbReference type="EMBL" id="PRF17654.1"/>
    </source>
</evidence>
<dbReference type="Proteomes" id="UP000237686">
    <property type="component" value="Unassembled WGS sequence"/>
</dbReference>
<feature type="region of interest" description="Disordered" evidence="1">
    <location>
        <begin position="19"/>
        <end position="75"/>
    </location>
</feature>
<dbReference type="AlphaFoldDB" id="A0A8E2RQG4"/>
<accession>A0A8E2RQG4</accession>
<proteinExistence type="predicted"/>
<name>A0A8E2RQG4_9BURK</name>
<organism evidence="2 3">
    <name type="scientific">Burkholderia multivorans</name>
    <dbReference type="NCBI Taxonomy" id="87883"/>
    <lineage>
        <taxon>Bacteria</taxon>
        <taxon>Pseudomonadati</taxon>
        <taxon>Pseudomonadota</taxon>
        <taxon>Betaproteobacteria</taxon>
        <taxon>Burkholderiales</taxon>
        <taxon>Burkholderiaceae</taxon>
        <taxon>Burkholderia</taxon>
        <taxon>Burkholderia cepacia complex</taxon>
    </lineage>
</organism>
<dbReference type="EMBL" id="PVFZ01000074">
    <property type="protein sequence ID" value="PRF17654.1"/>
    <property type="molecule type" value="Genomic_DNA"/>
</dbReference>
<protein>
    <submittedName>
        <fullName evidence="2">Uncharacterized protein</fullName>
    </submittedName>
</protein>
<gene>
    <name evidence="2" type="ORF">C6P98_29475</name>
</gene>
<reference evidence="2 3" key="1">
    <citation type="submission" date="2018-03" db="EMBL/GenBank/DDBJ databases">
        <authorList>
            <person name="Nguyen K."/>
            <person name="Fouts D."/>
            <person name="Sutton G."/>
        </authorList>
    </citation>
    <scope>NUCLEOTIDE SEQUENCE [LARGE SCALE GENOMIC DNA]</scope>
    <source>
        <strain evidence="2 3">AU17135</strain>
    </source>
</reference>
<evidence type="ECO:0000313" key="3">
    <source>
        <dbReference type="Proteomes" id="UP000237686"/>
    </source>
</evidence>
<sequence length="75" mass="8229">MSFCGNCGARHGFVIERCDPSGAAHERRARRRRGPIGRLAPDRQPLGPEPPHGARPARRAEPDVPRPFGVPPTEK</sequence>